<evidence type="ECO:0000256" key="6">
    <source>
        <dbReference type="ARBA" id="ARBA00023065"/>
    </source>
</evidence>
<keyword evidence="10" id="KW-1003">Cell membrane</keyword>
<dbReference type="Gene3D" id="2.60.15.10">
    <property type="entry name" value="F0F1 ATP synthase delta/epsilon subunit, N-terminal"/>
    <property type="match status" value="1"/>
</dbReference>
<keyword evidence="8 10" id="KW-0139">CF(1)</keyword>
<comment type="subcellular location">
    <subcellularLocation>
        <location evidence="10">Cell membrane</location>
        <topology evidence="10">Peripheral membrane protein</topology>
    </subcellularLocation>
    <subcellularLocation>
        <location evidence="2">Endomembrane system</location>
        <topology evidence="2">Peripheral membrane protein</topology>
    </subcellularLocation>
</comment>
<feature type="domain" description="ATP synthase F1 complex delta/epsilon subunit N-terminal" evidence="12">
    <location>
        <begin position="5"/>
        <end position="84"/>
    </location>
</feature>
<dbReference type="AlphaFoldDB" id="A0A7W6H788"/>
<evidence type="ECO:0000259" key="12">
    <source>
        <dbReference type="Pfam" id="PF02823"/>
    </source>
</evidence>
<dbReference type="NCBIfam" id="TIGR01216">
    <property type="entry name" value="ATP_synt_epsi"/>
    <property type="match status" value="1"/>
</dbReference>
<evidence type="ECO:0000256" key="1">
    <source>
        <dbReference type="ARBA" id="ARBA00003543"/>
    </source>
</evidence>
<sequence>MADGFKFELVSPERLLLTEQVMAVVAPGSEGYFTVMAGHAPLMTTLKPGIVHATLAGGGEKRIYVQGGFADINREGFTLLAEHATPVEDIDMADLDQKIRDSEEDVADATDSVVKSRAEQRLADLRNAKAALAA</sequence>
<dbReference type="RefSeq" id="WP_183201413.1">
    <property type="nucleotide sequence ID" value="NZ_JACIEK010000013.1"/>
</dbReference>
<comment type="function">
    <text evidence="1 10">Produces ATP from ADP in the presence of a proton gradient across the membrane.</text>
</comment>
<accession>A0A7W6H788</accession>
<keyword evidence="14" id="KW-1185">Reference proteome</keyword>
<dbReference type="CDD" id="cd12152">
    <property type="entry name" value="F1-ATPase_delta"/>
    <property type="match status" value="1"/>
</dbReference>
<dbReference type="HAMAP" id="MF_00530">
    <property type="entry name" value="ATP_synth_epsil_bac"/>
    <property type="match status" value="1"/>
</dbReference>
<dbReference type="EMBL" id="JACIEK010000013">
    <property type="protein sequence ID" value="MBB3999909.1"/>
    <property type="molecule type" value="Genomic_DNA"/>
</dbReference>
<comment type="subunit">
    <text evidence="10 11">F-type ATPases have 2 components, CF(1) - the catalytic core - and CF(0) - the membrane proton channel. CF(1) has five subunits: alpha(3), beta(3), gamma(1), delta(1), epsilon(1). CF(0) has three main subunits: a, b and c.</text>
</comment>
<dbReference type="Pfam" id="PF02823">
    <property type="entry name" value="ATP-synt_DE_N"/>
    <property type="match status" value="1"/>
</dbReference>
<dbReference type="GO" id="GO:0012505">
    <property type="term" value="C:endomembrane system"/>
    <property type="evidence" value="ECO:0007669"/>
    <property type="project" value="UniProtKB-SubCell"/>
</dbReference>
<name>A0A7W6H788_9HYPH</name>
<keyword evidence="9 10" id="KW-0066">ATP synthesis</keyword>
<evidence type="ECO:0000256" key="3">
    <source>
        <dbReference type="ARBA" id="ARBA00005712"/>
    </source>
</evidence>
<dbReference type="GO" id="GO:0005886">
    <property type="term" value="C:plasma membrane"/>
    <property type="evidence" value="ECO:0007669"/>
    <property type="project" value="UniProtKB-SubCell"/>
</dbReference>
<evidence type="ECO:0000256" key="5">
    <source>
        <dbReference type="ARBA" id="ARBA00022781"/>
    </source>
</evidence>
<keyword evidence="5 10" id="KW-0375">Hydrogen ion transport</keyword>
<evidence type="ECO:0000313" key="13">
    <source>
        <dbReference type="EMBL" id="MBB3999909.1"/>
    </source>
</evidence>
<dbReference type="InterPro" id="IPR036771">
    <property type="entry name" value="ATPsynth_dsu/esu_N"/>
</dbReference>
<dbReference type="InterPro" id="IPR020546">
    <property type="entry name" value="ATP_synth_F1_dsu/esu_N"/>
</dbReference>
<comment type="caution">
    <text evidence="13">The sequence shown here is derived from an EMBL/GenBank/DDBJ whole genome shotgun (WGS) entry which is preliminary data.</text>
</comment>
<dbReference type="SUPFAM" id="SSF51344">
    <property type="entry name" value="Epsilon subunit of F1F0-ATP synthase N-terminal domain"/>
    <property type="match status" value="1"/>
</dbReference>
<organism evidence="13 14">
    <name type="scientific">Aureimonas pseudogalii</name>
    <dbReference type="NCBI Taxonomy" id="1744844"/>
    <lineage>
        <taxon>Bacteria</taxon>
        <taxon>Pseudomonadati</taxon>
        <taxon>Pseudomonadota</taxon>
        <taxon>Alphaproteobacteria</taxon>
        <taxon>Hyphomicrobiales</taxon>
        <taxon>Aurantimonadaceae</taxon>
        <taxon>Aureimonas</taxon>
    </lineage>
</organism>
<evidence type="ECO:0000256" key="10">
    <source>
        <dbReference type="HAMAP-Rule" id="MF_00530"/>
    </source>
</evidence>
<comment type="similarity">
    <text evidence="3 10 11">Belongs to the ATPase epsilon chain family.</text>
</comment>
<dbReference type="NCBIfam" id="NF001851">
    <property type="entry name" value="PRK00571.2-4"/>
    <property type="match status" value="1"/>
</dbReference>
<dbReference type="GO" id="GO:0045259">
    <property type="term" value="C:proton-transporting ATP synthase complex"/>
    <property type="evidence" value="ECO:0007669"/>
    <property type="project" value="UniProtKB-KW"/>
</dbReference>
<dbReference type="Proteomes" id="UP000542776">
    <property type="component" value="Unassembled WGS sequence"/>
</dbReference>
<reference evidence="13 14" key="1">
    <citation type="submission" date="2020-08" db="EMBL/GenBank/DDBJ databases">
        <title>Genomic Encyclopedia of Type Strains, Phase IV (KMG-IV): sequencing the most valuable type-strain genomes for metagenomic binning, comparative biology and taxonomic classification.</title>
        <authorList>
            <person name="Goeker M."/>
        </authorList>
    </citation>
    <scope>NUCLEOTIDE SEQUENCE [LARGE SCALE GENOMIC DNA]</scope>
    <source>
        <strain evidence="13 14">DSM 102238</strain>
    </source>
</reference>
<keyword evidence="7 10" id="KW-0472">Membrane</keyword>
<dbReference type="PANTHER" id="PTHR13822:SF10">
    <property type="entry name" value="ATP SYNTHASE EPSILON CHAIN, CHLOROPLASTIC"/>
    <property type="match status" value="1"/>
</dbReference>
<evidence type="ECO:0000256" key="7">
    <source>
        <dbReference type="ARBA" id="ARBA00023136"/>
    </source>
</evidence>
<evidence type="ECO:0000256" key="9">
    <source>
        <dbReference type="ARBA" id="ARBA00023310"/>
    </source>
</evidence>
<proteinExistence type="inferred from homology"/>
<evidence type="ECO:0000256" key="2">
    <source>
        <dbReference type="ARBA" id="ARBA00004184"/>
    </source>
</evidence>
<protein>
    <recommendedName>
        <fullName evidence="10">ATP synthase epsilon chain</fullName>
    </recommendedName>
    <alternativeName>
        <fullName evidence="10">ATP synthase F1 sector epsilon subunit</fullName>
    </alternativeName>
    <alternativeName>
        <fullName evidence="10">F-ATPase epsilon subunit</fullName>
    </alternativeName>
</protein>
<evidence type="ECO:0000256" key="11">
    <source>
        <dbReference type="RuleBase" id="RU003656"/>
    </source>
</evidence>
<evidence type="ECO:0000313" key="14">
    <source>
        <dbReference type="Proteomes" id="UP000542776"/>
    </source>
</evidence>
<gene>
    <name evidence="10" type="primary">atpC</name>
    <name evidence="13" type="ORF">GGR04_003781</name>
</gene>
<dbReference type="InterPro" id="IPR001469">
    <property type="entry name" value="ATP_synth_F1_dsu/esu"/>
</dbReference>
<keyword evidence="4 10" id="KW-0813">Transport</keyword>
<evidence type="ECO:0000256" key="8">
    <source>
        <dbReference type="ARBA" id="ARBA00023196"/>
    </source>
</evidence>
<keyword evidence="6 10" id="KW-0406">Ion transport</keyword>
<dbReference type="GO" id="GO:0005524">
    <property type="term" value="F:ATP binding"/>
    <property type="evidence" value="ECO:0007669"/>
    <property type="project" value="UniProtKB-UniRule"/>
</dbReference>
<dbReference type="GO" id="GO:0046933">
    <property type="term" value="F:proton-transporting ATP synthase activity, rotational mechanism"/>
    <property type="evidence" value="ECO:0007669"/>
    <property type="project" value="UniProtKB-UniRule"/>
</dbReference>
<evidence type="ECO:0000256" key="4">
    <source>
        <dbReference type="ARBA" id="ARBA00022448"/>
    </source>
</evidence>
<dbReference type="PANTHER" id="PTHR13822">
    <property type="entry name" value="ATP SYNTHASE DELTA/EPSILON CHAIN"/>
    <property type="match status" value="1"/>
</dbReference>